<feature type="binding site" evidence="4">
    <location>
        <position position="267"/>
    </location>
    <ligand>
        <name>Zn(2+)</name>
        <dbReference type="ChEBI" id="CHEBI:29105"/>
    </ligand>
</feature>
<comment type="similarity">
    <text evidence="1">Belongs to the sirtuin family. Class I subfamily.</text>
</comment>
<dbReference type="AlphaFoldDB" id="A0A559MEW6"/>
<accession>A0A559MEW6</accession>
<dbReference type="GO" id="GO:0070403">
    <property type="term" value="F:NAD+ binding"/>
    <property type="evidence" value="ECO:0007669"/>
    <property type="project" value="InterPro"/>
</dbReference>
<evidence type="ECO:0000259" key="6">
    <source>
        <dbReference type="PROSITE" id="PS50305"/>
    </source>
</evidence>
<feature type="domain" description="Deacetylase sirtuin-type" evidence="6">
    <location>
        <begin position="23"/>
        <end position="370"/>
    </location>
</feature>
<dbReference type="Pfam" id="PF02146">
    <property type="entry name" value="SIR2"/>
    <property type="match status" value="2"/>
</dbReference>
<dbReference type="Gene3D" id="3.40.50.1220">
    <property type="entry name" value="TPP-binding domain"/>
    <property type="match status" value="2"/>
</dbReference>
<evidence type="ECO:0000256" key="4">
    <source>
        <dbReference type="PROSITE-ProRule" id="PRU00236"/>
    </source>
</evidence>
<dbReference type="EMBL" id="QGML01000534">
    <property type="protein sequence ID" value="TVY91486.1"/>
    <property type="molecule type" value="Genomic_DNA"/>
</dbReference>
<proteinExistence type="inferred from homology"/>
<evidence type="ECO:0000256" key="2">
    <source>
        <dbReference type="ARBA" id="ARBA00022679"/>
    </source>
</evidence>
<feature type="compositionally biased region" description="Basic and acidic residues" evidence="5">
    <location>
        <begin position="209"/>
        <end position="230"/>
    </location>
</feature>
<dbReference type="Proteomes" id="UP000315522">
    <property type="component" value="Unassembled WGS sequence"/>
</dbReference>
<dbReference type="GO" id="GO:0046872">
    <property type="term" value="F:metal ion binding"/>
    <property type="evidence" value="ECO:0007669"/>
    <property type="project" value="UniProtKB-KW"/>
</dbReference>
<keyword evidence="4" id="KW-0479">Metal-binding</keyword>
<dbReference type="InterPro" id="IPR050134">
    <property type="entry name" value="NAD-dep_sirtuin_deacylases"/>
</dbReference>
<evidence type="ECO:0000313" key="7">
    <source>
        <dbReference type="EMBL" id="TVY91486.1"/>
    </source>
</evidence>
<feature type="binding site" evidence="4">
    <location>
        <position position="264"/>
    </location>
    <ligand>
        <name>Zn(2+)</name>
        <dbReference type="ChEBI" id="CHEBI:29105"/>
    </ligand>
</feature>
<dbReference type="PANTHER" id="PTHR11085:SF10">
    <property type="entry name" value="NAD-DEPENDENT PROTEIN DEACYLASE SIRTUIN-5, MITOCHONDRIAL-RELATED"/>
    <property type="match status" value="1"/>
</dbReference>
<dbReference type="PANTHER" id="PTHR11085">
    <property type="entry name" value="NAD-DEPENDENT PROTEIN DEACYLASE SIRTUIN-5, MITOCHONDRIAL-RELATED"/>
    <property type="match status" value="1"/>
</dbReference>
<feature type="binding site" evidence="4">
    <location>
        <position position="154"/>
    </location>
    <ligand>
        <name>Zn(2+)</name>
        <dbReference type="ChEBI" id="CHEBI:29105"/>
    </ligand>
</feature>
<evidence type="ECO:0000313" key="8">
    <source>
        <dbReference type="Proteomes" id="UP000315522"/>
    </source>
</evidence>
<dbReference type="PROSITE" id="PS50305">
    <property type="entry name" value="SIRTUIN"/>
    <property type="match status" value="1"/>
</dbReference>
<name>A0A559MEW6_9HELO</name>
<keyword evidence="8" id="KW-1185">Reference proteome</keyword>
<dbReference type="Gene3D" id="3.30.1600.10">
    <property type="entry name" value="SIR2/SIRT2 'Small Domain"/>
    <property type="match status" value="2"/>
</dbReference>
<dbReference type="InterPro" id="IPR026590">
    <property type="entry name" value="Ssirtuin_cat_dom"/>
</dbReference>
<keyword evidence="2" id="KW-0808">Transferase</keyword>
<dbReference type="SUPFAM" id="SSF52467">
    <property type="entry name" value="DHS-like NAD/FAD-binding domain"/>
    <property type="match status" value="1"/>
</dbReference>
<dbReference type="InterPro" id="IPR026591">
    <property type="entry name" value="Sirtuin_cat_small_dom_sf"/>
</dbReference>
<dbReference type="InterPro" id="IPR029035">
    <property type="entry name" value="DHS-like_NAD/FAD-binding_dom"/>
</dbReference>
<feature type="region of interest" description="Disordered" evidence="5">
    <location>
        <begin position="1"/>
        <end position="20"/>
    </location>
</feature>
<keyword evidence="3" id="KW-0520">NAD</keyword>
<evidence type="ECO:0000256" key="5">
    <source>
        <dbReference type="SAM" id="MobiDB-lite"/>
    </source>
</evidence>
<sequence length="370" mass="40999">MPSSRHQKSPFSMAPSPSTDTPIFASEEEINSFGKYLHSSKRILVLCGAGLSAASGIPTFSGDGAHWRGHKCTSISSIDCFEELPGLVWKYHAERRKLALGAKPNRGHEALAVLARKKNGVRVLTQNIDGLSQKAKHPKDRLYELHGSLMDIKCSNKECDYYEKDNFKELICPALAVEDAIENFAPTARQSFNDEASTEEVGSKLSELTLKDEKENNEKTDLKPTPKFEPRPNPLADIIASLSPIMTDEMKAEPVPDVKDLPHCPKCSSLLRPAVVWFGESLSVPQYNEIIAWIDEEKRLDLMIVIGTKGEVFPAGKFVDIAKEKGARVCVVNMDKNHLGTLTAREKKDWVFEGNAAEILPVLFEGILLN</sequence>
<feature type="active site" description="Proton acceptor" evidence="4">
    <location>
        <position position="146"/>
    </location>
</feature>
<dbReference type="InterPro" id="IPR003000">
    <property type="entry name" value="Sirtuin"/>
</dbReference>
<dbReference type="GO" id="GO:0005634">
    <property type="term" value="C:nucleus"/>
    <property type="evidence" value="ECO:0007669"/>
    <property type="project" value="TreeGrafter"/>
</dbReference>
<comment type="caution">
    <text evidence="7">The sequence shown here is derived from an EMBL/GenBank/DDBJ whole genome shotgun (WGS) entry which is preliminary data.</text>
</comment>
<evidence type="ECO:0000256" key="1">
    <source>
        <dbReference type="ARBA" id="ARBA00006924"/>
    </source>
</evidence>
<organism evidence="7 8">
    <name type="scientific">Lachnellula willkommii</name>
    <dbReference type="NCBI Taxonomy" id="215461"/>
    <lineage>
        <taxon>Eukaryota</taxon>
        <taxon>Fungi</taxon>
        <taxon>Dikarya</taxon>
        <taxon>Ascomycota</taxon>
        <taxon>Pezizomycotina</taxon>
        <taxon>Leotiomycetes</taxon>
        <taxon>Helotiales</taxon>
        <taxon>Lachnaceae</taxon>
        <taxon>Lachnellula</taxon>
    </lineage>
</organism>
<protein>
    <submittedName>
        <fullName evidence="7">NAD-dependent protein deacylase</fullName>
    </submittedName>
</protein>
<feature type="binding site" evidence="4">
    <location>
        <position position="159"/>
    </location>
    <ligand>
        <name>Zn(2+)</name>
        <dbReference type="ChEBI" id="CHEBI:29105"/>
    </ligand>
</feature>
<dbReference type="GO" id="GO:0017136">
    <property type="term" value="F:histone deacetylase activity, NAD-dependent"/>
    <property type="evidence" value="ECO:0007669"/>
    <property type="project" value="TreeGrafter"/>
</dbReference>
<evidence type="ECO:0000256" key="3">
    <source>
        <dbReference type="ARBA" id="ARBA00023027"/>
    </source>
</evidence>
<keyword evidence="4" id="KW-0862">Zinc</keyword>
<reference evidence="7 8" key="1">
    <citation type="submission" date="2018-05" db="EMBL/GenBank/DDBJ databases">
        <title>Genome sequencing and assembly of the regulated plant pathogen Lachnellula willkommii and related sister species for the development of diagnostic species identification markers.</title>
        <authorList>
            <person name="Giroux E."/>
            <person name="Bilodeau G."/>
        </authorList>
    </citation>
    <scope>NUCLEOTIDE SEQUENCE [LARGE SCALE GENOMIC DNA]</scope>
    <source>
        <strain evidence="7 8">CBS 172.35</strain>
    </source>
</reference>
<feature type="region of interest" description="Disordered" evidence="5">
    <location>
        <begin position="191"/>
        <end position="230"/>
    </location>
</feature>
<gene>
    <name evidence="7" type="ORF">LAWI1_G002932</name>
</gene>